<name>A0A0A8W906_PARSO</name>
<dbReference type="PATRIC" id="fig|1505.7.peg.1885"/>
<sequence>MALTCNKSTELDFSATFNVPKEFQYLDGDNFSIAISTENLTAYKNVIEETIPSAKVICDKTVENLKVKVAQVNVSGYIYFRVAVDGLQSDELIIDPSIPNVTIDPAWSSADGIVAVEDQNGNKFMTIAYIPVDQELPTTPFKVYLENIELGNVNRDPQSDNITVRVDGKFKIVYMPQ</sequence>
<dbReference type="AlphaFoldDB" id="A0A0A8W906"/>
<protein>
    <submittedName>
        <fullName evidence="2">Uncharacterized protein</fullName>
    </submittedName>
</protein>
<reference evidence="3 4" key="1">
    <citation type="submission" date="2015-01" db="EMBL/GenBank/DDBJ databases">
        <authorList>
            <person name="Aslett A.Martin."/>
            <person name="De Silva Nishadi"/>
        </authorList>
    </citation>
    <scope>NUCLEOTIDE SEQUENCE [LARGE SCALE GENOMIC DNA]</scope>
    <source>
        <strain evidence="2 3">R28058</strain>
        <strain evidence="4">UMC4404</strain>
    </source>
</reference>
<evidence type="ECO:0000313" key="4">
    <source>
        <dbReference type="Proteomes" id="UP000049685"/>
    </source>
</evidence>
<accession>A0A0A8W906</accession>
<dbReference type="Proteomes" id="UP000049685">
    <property type="component" value="Unassembled WGS sequence"/>
</dbReference>
<dbReference type="EMBL" id="CDNY01000003">
    <property type="protein sequence ID" value="CEO33678.1"/>
    <property type="molecule type" value="Genomic_DNA"/>
</dbReference>
<organism evidence="2 3">
    <name type="scientific">Paraclostridium sordellii</name>
    <name type="common">Clostridium sordellii</name>
    <dbReference type="NCBI Taxonomy" id="1505"/>
    <lineage>
        <taxon>Bacteria</taxon>
        <taxon>Bacillati</taxon>
        <taxon>Bacillota</taxon>
        <taxon>Clostridia</taxon>
        <taxon>Peptostreptococcales</taxon>
        <taxon>Peptostreptococcaceae</taxon>
        <taxon>Paraclostridium</taxon>
    </lineage>
</organism>
<dbReference type="KEGG" id="psor:RSJ16_11050"/>
<reference evidence="1" key="2">
    <citation type="submission" date="2015-01" db="EMBL/GenBank/DDBJ databases">
        <authorList>
            <person name="Aslett M.A."/>
            <person name="De Silva N."/>
        </authorList>
    </citation>
    <scope>NUCLEOTIDE SEQUENCE</scope>
    <source>
        <strain evidence="1">UMC4404</strain>
    </source>
</reference>
<evidence type="ECO:0000313" key="2">
    <source>
        <dbReference type="EMBL" id="CEQ03896.1"/>
    </source>
</evidence>
<evidence type="ECO:0000313" key="1">
    <source>
        <dbReference type="EMBL" id="CEO33678.1"/>
    </source>
</evidence>
<dbReference type="EMBL" id="CEKZ01000003">
    <property type="protein sequence ID" value="CEQ03896.1"/>
    <property type="molecule type" value="Genomic_DNA"/>
</dbReference>
<gene>
    <name evidence="2" type="ORF">R28058_16291</name>
    <name evidence="1" type="ORF">UMC4404_16581</name>
</gene>
<dbReference type="Proteomes" id="UP000049127">
    <property type="component" value="Unassembled WGS sequence"/>
</dbReference>
<evidence type="ECO:0000313" key="3">
    <source>
        <dbReference type="Proteomes" id="UP000049127"/>
    </source>
</evidence>
<proteinExistence type="predicted"/>
<dbReference type="RefSeq" id="WP_021129417.1">
    <property type="nucleotide sequence ID" value="NZ_BDJI01000002.1"/>
</dbReference>